<dbReference type="Pfam" id="PF00296">
    <property type="entry name" value="Bac_luciferase"/>
    <property type="match status" value="1"/>
</dbReference>
<protein>
    <submittedName>
        <fullName evidence="6">N5,N10-methylene tetrahydromethanopterin reductase</fullName>
    </submittedName>
</protein>
<dbReference type="EMBL" id="MSIE01000018">
    <property type="protein sequence ID" value="OLF17337.1"/>
    <property type="molecule type" value="Genomic_DNA"/>
</dbReference>
<keyword evidence="3" id="KW-0560">Oxidoreductase</keyword>
<dbReference type="SUPFAM" id="SSF51679">
    <property type="entry name" value="Bacterial luciferase-like"/>
    <property type="match status" value="1"/>
</dbReference>
<keyword evidence="4" id="KW-0503">Monooxygenase</keyword>
<comment type="caution">
    <text evidence="6">The sequence shown here is derived from an EMBL/GenBank/DDBJ whole genome shotgun (WGS) entry which is preliminary data.</text>
</comment>
<dbReference type="PANTHER" id="PTHR42847:SF4">
    <property type="entry name" value="ALKANESULFONATE MONOOXYGENASE-RELATED"/>
    <property type="match status" value="1"/>
</dbReference>
<evidence type="ECO:0000259" key="5">
    <source>
        <dbReference type="Pfam" id="PF00296"/>
    </source>
</evidence>
<keyword evidence="2" id="KW-0288">FMN</keyword>
<feature type="domain" description="Luciferase-like" evidence="5">
    <location>
        <begin position="17"/>
        <end position="248"/>
    </location>
</feature>
<gene>
    <name evidence="6" type="ORF">BU204_12015</name>
</gene>
<dbReference type="STRING" id="1912961.BU204_12015"/>
<dbReference type="GO" id="GO:0046306">
    <property type="term" value="P:alkanesulfonate catabolic process"/>
    <property type="evidence" value="ECO:0007669"/>
    <property type="project" value="TreeGrafter"/>
</dbReference>
<dbReference type="Gene3D" id="3.20.20.30">
    <property type="entry name" value="Luciferase-like domain"/>
    <property type="match status" value="1"/>
</dbReference>
<accession>A0A1Q8CSN9</accession>
<dbReference type="PANTHER" id="PTHR42847">
    <property type="entry name" value="ALKANESULFONATE MONOOXYGENASE"/>
    <property type="match status" value="1"/>
</dbReference>
<evidence type="ECO:0000256" key="3">
    <source>
        <dbReference type="ARBA" id="ARBA00023002"/>
    </source>
</evidence>
<keyword evidence="1" id="KW-0285">Flavoprotein</keyword>
<keyword evidence="7" id="KW-1185">Reference proteome</keyword>
<dbReference type="AlphaFoldDB" id="A0A1Q8CSN9"/>
<dbReference type="InterPro" id="IPR011251">
    <property type="entry name" value="Luciferase-like_dom"/>
</dbReference>
<evidence type="ECO:0000256" key="2">
    <source>
        <dbReference type="ARBA" id="ARBA00022643"/>
    </source>
</evidence>
<evidence type="ECO:0000256" key="1">
    <source>
        <dbReference type="ARBA" id="ARBA00022630"/>
    </source>
</evidence>
<dbReference type="InterPro" id="IPR036661">
    <property type="entry name" value="Luciferase-like_sf"/>
</dbReference>
<proteinExistence type="predicted"/>
<sequence length="286" mass="30080">MDVGVGLPSVIRDVSGDTVLEWAAEADRAGFSSLATLDRLVYDNYESLTTLAAAAAVTEQVRLTTSILISPLQTNTALFAKQAATIDRLSGGRLVLGLAAGSRPDDFRASGVEMAGRGKRIEAQVAELRAIWSGERRGFAGGIGPSIPAAPPILMGGHSPAALARTARLADGWISGGGGVDMFAHGVQALRAAWREAGREGTPKVVSLTYFALGPRAEELADQYLSDYYGFAPPYAQLVLRNAAVGEAKVRETLDRLTEIGCDEVLLAPCGSGLDQLKELRTVLGK</sequence>
<evidence type="ECO:0000313" key="6">
    <source>
        <dbReference type="EMBL" id="OLF17337.1"/>
    </source>
</evidence>
<evidence type="ECO:0000256" key="4">
    <source>
        <dbReference type="ARBA" id="ARBA00023033"/>
    </source>
</evidence>
<dbReference type="InterPro" id="IPR050172">
    <property type="entry name" value="SsuD_RutA_monooxygenase"/>
</dbReference>
<organism evidence="6 7">
    <name type="scientific">Actinophytocola xanthii</name>
    <dbReference type="NCBI Taxonomy" id="1912961"/>
    <lineage>
        <taxon>Bacteria</taxon>
        <taxon>Bacillati</taxon>
        <taxon>Actinomycetota</taxon>
        <taxon>Actinomycetes</taxon>
        <taxon>Pseudonocardiales</taxon>
        <taxon>Pseudonocardiaceae</taxon>
    </lineage>
</organism>
<dbReference type="RefSeq" id="WP_075125711.1">
    <property type="nucleotide sequence ID" value="NZ_MSIE01000018.1"/>
</dbReference>
<dbReference type="OrthoDB" id="5723200at2"/>
<name>A0A1Q8CSN9_9PSEU</name>
<evidence type="ECO:0000313" key="7">
    <source>
        <dbReference type="Proteomes" id="UP000185596"/>
    </source>
</evidence>
<reference evidence="6 7" key="1">
    <citation type="submission" date="2016-12" db="EMBL/GenBank/DDBJ databases">
        <title>The draft genome sequence of Actinophytocola sp. 11-183.</title>
        <authorList>
            <person name="Wang W."/>
            <person name="Yuan L."/>
        </authorList>
    </citation>
    <scope>NUCLEOTIDE SEQUENCE [LARGE SCALE GENOMIC DNA]</scope>
    <source>
        <strain evidence="6 7">11-183</strain>
    </source>
</reference>
<dbReference type="GO" id="GO:0008726">
    <property type="term" value="F:alkanesulfonate monooxygenase activity"/>
    <property type="evidence" value="ECO:0007669"/>
    <property type="project" value="TreeGrafter"/>
</dbReference>
<dbReference type="Proteomes" id="UP000185596">
    <property type="component" value="Unassembled WGS sequence"/>
</dbReference>